<proteinExistence type="inferred from homology"/>
<evidence type="ECO:0000256" key="3">
    <source>
        <dbReference type="ARBA" id="ARBA00022823"/>
    </source>
</evidence>
<accession>A0A345Z3Z8</accession>
<dbReference type="EC" id="2.3.1.-" evidence="4"/>
<comment type="cofactor">
    <cofactor evidence="1 4">
        <name>(R)-lipoate</name>
        <dbReference type="ChEBI" id="CHEBI:83088"/>
    </cofactor>
</comment>
<comment type="similarity">
    <text evidence="2 4">Belongs to the 2-oxoacid dehydrogenase family.</text>
</comment>
<dbReference type="SUPFAM" id="SSF51230">
    <property type="entry name" value="Single hybrid motif"/>
    <property type="match status" value="1"/>
</dbReference>
<dbReference type="RefSeq" id="WP_115558229.1">
    <property type="nucleotide sequence ID" value="NZ_CP031376.1"/>
</dbReference>
<dbReference type="OrthoDB" id="387237at2"/>
<evidence type="ECO:0000256" key="1">
    <source>
        <dbReference type="ARBA" id="ARBA00001938"/>
    </source>
</evidence>
<dbReference type="Proteomes" id="UP000254792">
    <property type="component" value="Chromosome"/>
</dbReference>
<gene>
    <name evidence="7" type="ORF">SALLE_v1c06570</name>
</gene>
<dbReference type="Gene3D" id="2.40.50.100">
    <property type="match status" value="1"/>
</dbReference>
<dbReference type="InterPro" id="IPR000089">
    <property type="entry name" value="Biotin_lipoyl"/>
</dbReference>
<dbReference type="InterPro" id="IPR001078">
    <property type="entry name" value="2-oxoacid_DH_actylTfrase"/>
</dbReference>
<keyword evidence="4" id="KW-0012">Acyltransferase</keyword>
<evidence type="ECO:0000256" key="4">
    <source>
        <dbReference type="RuleBase" id="RU003423"/>
    </source>
</evidence>
<reference evidence="7 8" key="1">
    <citation type="submission" date="2018-07" db="EMBL/GenBank/DDBJ databases">
        <title>Complete genome sequence of Spiroplasma alleghenense PLHS-1 (ATCC 51752).</title>
        <authorList>
            <person name="Chou L."/>
            <person name="Lee T.-Y."/>
            <person name="Tsai Y.-M."/>
            <person name="Kuo C.-H."/>
        </authorList>
    </citation>
    <scope>NUCLEOTIDE SEQUENCE [LARGE SCALE GENOMIC DNA]</scope>
    <source>
        <strain evidence="7 8">PLHS-1</strain>
    </source>
</reference>
<feature type="domain" description="2-oxoacid dehydrogenase acyltransferase catalytic" evidence="5">
    <location>
        <begin position="462"/>
        <end position="659"/>
    </location>
</feature>
<protein>
    <recommendedName>
        <fullName evidence="4">Dihydrolipoamide acetyltransferase component of pyruvate dehydrogenase complex</fullName>
        <ecNumber evidence="4">2.3.1.-</ecNumber>
    </recommendedName>
</protein>
<evidence type="ECO:0000259" key="5">
    <source>
        <dbReference type="Pfam" id="PF00198"/>
    </source>
</evidence>
<name>A0A345Z3Z8_9MOLU</name>
<dbReference type="Pfam" id="PF00364">
    <property type="entry name" value="Biotin_lipoyl"/>
    <property type="match status" value="1"/>
</dbReference>
<dbReference type="SUPFAM" id="SSF52777">
    <property type="entry name" value="CoA-dependent acyltransferases"/>
    <property type="match status" value="1"/>
</dbReference>
<keyword evidence="8" id="KW-1185">Reference proteome</keyword>
<sequence>MNRIKFKTSSNLKGIVEKVYVLDGDIVKKGQVISKISTQLETFDVIAHVNGVIKNINILESLIVSNGDIIFDIFNEQEVKNIHSVKSVGRSLKDVITENPRYNQPKYDSRDHDIYENAQTMTMEIAEESGQSIIVETVNMQTKPSTPLKTTVREIILEEQLSNNWTDEISKSEENVLDRTRFDQVTTGFDNLTQELDIIGNVIDKRLEDFDNTSIGESTSTVFDGENFNVPASSFISTLDKTDKILINSDEILDSSIETDLKNLAEETQDFDLLYEKTQILENAESAELIEIDILEDEGQTVIDKKLDKNDLNNKNFETQETNLYAQDGINFLTWDELKENLLEESLNKTLTEELDFIEPENQKEIELLQEDTSSNLELNPKKIKNISEIKKELAKELAETETPNVEIKQEEKDLKSNIDLTIREFNFLTKDSPKKVVPANASKKGYPIKKTKANTSFGQQNYLSNSTIDLEVDLTSLSNLYDLMSHPFMEKGLELSLMTFFIKAVMKAWNKVLQKNGLHLKEEEKVIKYSLFSKKEMVLPTINVSLNEEINEIAKMLTEQKQEFQFGNDYPENRNCQISIIDFGSLNLNRGNWQLKPGELFAIGVGNIIQKPISENNSIFVKNMVNITMTFNNKTINLVEANQILQEFAKLIINPGLLI</sequence>
<dbReference type="InterPro" id="IPR023213">
    <property type="entry name" value="CAT-like_dom_sf"/>
</dbReference>
<evidence type="ECO:0000313" key="7">
    <source>
        <dbReference type="EMBL" id="AXK51327.1"/>
    </source>
</evidence>
<evidence type="ECO:0000259" key="6">
    <source>
        <dbReference type="Pfam" id="PF00364"/>
    </source>
</evidence>
<dbReference type="AlphaFoldDB" id="A0A345Z3Z8"/>
<dbReference type="Pfam" id="PF00198">
    <property type="entry name" value="2-oxoacid_dh"/>
    <property type="match status" value="1"/>
</dbReference>
<dbReference type="InterPro" id="IPR011053">
    <property type="entry name" value="Single_hybrid_motif"/>
</dbReference>
<dbReference type="Gene3D" id="3.30.559.10">
    <property type="entry name" value="Chloramphenicol acetyltransferase-like domain"/>
    <property type="match status" value="1"/>
</dbReference>
<keyword evidence="3 4" id="KW-0450">Lipoyl</keyword>
<dbReference type="EMBL" id="CP031376">
    <property type="protein sequence ID" value="AXK51327.1"/>
    <property type="molecule type" value="Genomic_DNA"/>
</dbReference>
<keyword evidence="4" id="KW-0808">Transferase</keyword>
<evidence type="ECO:0000313" key="8">
    <source>
        <dbReference type="Proteomes" id="UP000254792"/>
    </source>
</evidence>
<dbReference type="GO" id="GO:0016746">
    <property type="term" value="F:acyltransferase activity"/>
    <property type="evidence" value="ECO:0007669"/>
    <property type="project" value="UniProtKB-KW"/>
</dbReference>
<dbReference type="KEGG" id="salx:SALLE_v1c06570"/>
<organism evidence="7 8">
    <name type="scientific">Spiroplasma alleghenense</name>
    <dbReference type="NCBI Taxonomy" id="216931"/>
    <lineage>
        <taxon>Bacteria</taxon>
        <taxon>Bacillati</taxon>
        <taxon>Mycoplasmatota</taxon>
        <taxon>Mollicutes</taxon>
        <taxon>Entomoplasmatales</taxon>
        <taxon>Spiroplasmataceae</taxon>
        <taxon>Spiroplasma</taxon>
    </lineage>
</organism>
<feature type="domain" description="Lipoyl-binding" evidence="6">
    <location>
        <begin position="14"/>
        <end position="73"/>
    </location>
</feature>
<evidence type="ECO:0000256" key="2">
    <source>
        <dbReference type="ARBA" id="ARBA00007317"/>
    </source>
</evidence>